<protein>
    <submittedName>
        <fullName evidence="2">Uncharacterized protein</fullName>
    </submittedName>
</protein>
<feature type="compositionally biased region" description="Basic and acidic residues" evidence="1">
    <location>
        <begin position="1"/>
        <end position="18"/>
    </location>
</feature>
<organism evidence="2 3">
    <name type="scientific">Saguinus oedipus</name>
    <name type="common">Cotton-top tamarin</name>
    <name type="synonym">Oedipomidas oedipus</name>
    <dbReference type="NCBI Taxonomy" id="9490"/>
    <lineage>
        <taxon>Eukaryota</taxon>
        <taxon>Metazoa</taxon>
        <taxon>Chordata</taxon>
        <taxon>Craniata</taxon>
        <taxon>Vertebrata</taxon>
        <taxon>Euteleostomi</taxon>
        <taxon>Mammalia</taxon>
        <taxon>Eutheria</taxon>
        <taxon>Euarchontoglires</taxon>
        <taxon>Primates</taxon>
        <taxon>Haplorrhini</taxon>
        <taxon>Platyrrhini</taxon>
        <taxon>Cebidae</taxon>
        <taxon>Callitrichinae</taxon>
        <taxon>Saguinus</taxon>
    </lineage>
</organism>
<evidence type="ECO:0000313" key="2">
    <source>
        <dbReference type="EMBL" id="KAK2102080.1"/>
    </source>
</evidence>
<evidence type="ECO:0000313" key="3">
    <source>
        <dbReference type="Proteomes" id="UP001266305"/>
    </source>
</evidence>
<evidence type="ECO:0000256" key="1">
    <source>
        <dbReference type="SAM" id="MobiDB-lite"/>
    </source>
</evidence>
<feature type="region of interest" description="Disordered" evidence="1">
    <location>
        <begin position="1"/>
        <end position="54"/>
    </location>
</feature>
<comment type="caution">
    <text evidence="2">The sequence shown here is derived from an EMBL/GenBank/DDBJ whole genome shotgun (WGS) entry which is preliminary data.</text>
</comment>
<name>A0ABQ9UYD4_SAGOE</name>
<keyword evidence="3" id="KW-1185">Reference proteome</keyword>
<feature type="compositionally biased region" description="Basic and acidic residues" evidence="1">
    <location>
        <begin position="35"/>
        <end position="46"/>
    </location>
</feature>
<reference evidence="2 3" key="1">
    <citation type="submission" date="2023-05" db="EMBL/GenBank/DDBJ databases">
        <title>B98-5 Cell Line De Novo Hybrid Assembly: An Optical Mapping Approach.</title>
        <authorList>
            <person name="Kananen K."/>
            <person name="Auerbach J.A."/>
            <person name="Kautto E."/>
            <person name="Blachly J.S."/>
        </authorList>
    </citation>
    <scope>NUCLEOTIDE SEQUENCE [LARGE SCALE GENOMIC DNA]</scope>
    <source>
        <strain evidence="2">B95-8</strain>
        <tissue evidence="2">Cell line</tissue>
    </source>
</reference>
<feature type="non-terminal residue" evidence="2">
    <location>
        <position position="54"/>
    </location>
</feature>
<proteinExistence type="predicted"/>
<feature type="non-terminal residue" evidence="2">
    <location>
        <position position="1"/>
    </location>
</feature>
<sequence>YPVKERPRLRQKVERRITGTEGELESAAGRGSGGGKEEGETLKSKLDAPAGRSG</sequence>
<gene>
    <name evidence="2" type="ORF">P7K49_019747</name>
</gene>
<accession>A0ABQ9UYD4</accession>
<dbReference type="EMBL" id="JASSZA010000009">
    <property type="protein sequence ID" value="KAK2102080.1"/>
    <property type="molecule type" value="Genomic_DNA"/>
</dbReference>
<dbReference type="Proteomes" id="UP001266305">
    <property type="component" value="Unassembled WGS sequence"/>
</dbReference>